<name>A0A8H7T9J5_9HELO</name>
<dbReference type="EMBL" id="JAFJYH010000241">
    <property type="protein sequence ID" value="KAG4414980.1"/>
    <property type="molecule type" value="Genomic_DNA"/>
</dbReference>
<protein>
    <recommendedName>
        <fullName evidence="4">Hard-surface induced protein 5</fullName>
    </recommendedName>
</protein>
<keyword evidence="1" id="KW-0812">Transmembrane</keyword>
<keyword evidence="1" id="KW-1133">Transmembrane helix</keyword>
<evidence type="ECO:0000256" key="1">
    <source>
        <dbReference type="SAM" id="Phobius"/>
    </source>
</evidence>
<feature type="transmembrane region" description="Helical" evidence="1">
    <location>
        <begin position="6"/>
        <end position="27"/>
    </location>
</feature>
<sequence length="282" mass="31942">MTGKLWNPISACAAIGIIFIFATLWNLQSHDISYQQDLEVQEQLDSEPKINVTEVEPPVPVETRLSFLDIATKHGTDKVNPHHYNYMYEKYLDPIRDQPLKMLEIGLGCNMAYGPGKSYYTWLEFLPHVDLYYIEYDRACVEKWSQDMTNIKVFTGDQSDTAFLERFISASGGGFDVIIDDGGHFMNQQITSFNRLFPIVKPGGIYFIEDLATSYQEVYGGKKGSGTMMEMVQELLDDLNRNVGGPPLKNGNIVGQEMRSIECGEEICAFFKKGLGQTEIRL</sequence>
<dbReference type="SUPFAM" id="SSF53335">
    <property type="entry name" value="S-adenosyl-L-methionine-dependent methyltransferases"/>
    <property type="match status" value="1"/>
</dbReference>
<dbReference type="Gene3D" id="3.40.50.150">
    <property type="entry name" value="Vaccinia Virus protein VP39"/>
    <property type="match status" value="1"/>
</dbReference>
<reference evidence="2" key="1">
    <citation type="submission" date="2021-02" db="EMBL/GenBank/DDBJ databases">
        <title>Genome sequence Cadophora malorum strain M34.</title>
        <authorList>
            <person name="Stefanovic E."/>
            <person name="Vu D."/>
            <person name="Scully C."/>
            <person name="Dijksterhuis J."/>
            <person name="Roader J."/>
            <person name="Houbraken J."/>
        </authorList>
    </citation>
    <scope>NUCLEOTIDE SEQUENCE</scope>
    <source>
        <strain evidence="2">M34</strain>
    </source>
</reference>
<dbReference type="Proteomes" id="UP000664132">
    <property type="component" value="Unassembled WGS sequence"/>
</dbReference>
<evidence type="ECO:0008006" key="4">
    <source>
        <dbReference type="Google" id="ProtNLM"/>
    </source>
</evidence>
<evidence type="ECO:0000313" key="3">
    <source>
        <dbReference type="Proteomes" id="UP000664132"/>
    </source>
</evidence>
<dbReference type="InterPro" id="IPR029063">
    <property type="entry name" value="SAM-dependent_MTases_sf"/>
</dbReference>
<dbReference type="AlphaFoldDB" id="A0A8H7T9J5"/>
<accession>A0A8H7T9J5</accession>
<proteinExistence type="predicted"/>
<evidence type="ECO:0000313" key="2">
    <source>
        <dbReference type="EMBL" id="KAG4414980.1"/>
    </source>
</evidence>
<dbReference type="OrthoDB" id="407477at2759"/>
<keyword evidence="3" id="KW-1185">Reference proteome</keyword>
<gene>
    <name evidence="2" type="ORF">IFR04_011908</name>
</gene>
<organism evidence="2 3">
    <name type="scientific">Cadophora malorum</name>
    <dbReference type="NCBI Taxonomy" id="108018"/>
    <lineage>
        <taxon>Eukaryota</taxon>
        <taxon>Fungi</taxon>
        <taxon>Dikarya</taxon>
        <taxon>Ascomycota</taxon>
        <taxon>Pezizomycotina</taxon>
        <taxon>Leotiomycetes</taxon>
        <taxon>Helotiales</taxon>
        <taxon>Ploettnerulaceae</taxon>
        <taxon>Cadophora</taxon>
    </lineage>
</organism>
<keyword evidence="1" id="KW-0472">Membrane</keyword>
<comment type="caution">
    <text evidence="2">The sequence shown here is derived from an EMBL/GenBank/DDBJ whole genome shotgun (WGS) entry which is preliminary data.</text>
</comment>